<dbReference type="PANTHER" id="PTHR48043">
    <property type="entry name" value="EG:EG0003.4 PROTEIN-RELATED"/>
    <property type="match status" value="1"/>
</dbReference>
<dbReference type="eggNOG" id="KOG1192">
    <property type="taxonomic scope" value="Eukaryota"/>
</dbReference>
<name>B4IU88_DROYA</name>
<gene>
    <name evidence="6" type="primary">Dyak\GE22787</name>
    <name evidence="6" type="synonym">dyak_GLEANR_6541</name>
    <name evidence="6" type="synonym">GE22787</name>
    <name evidence="6" type="ORF">Dyak_GE22787</name>
</gene>
<proteinExistence type="inferred from homology"/>
<evidence type="ECO:0000256" key="3">
    <source>
        <dbReference type="ARBA" id="ARBA00022679"/>
    </source>
</evidence>
<sequence length="680" mass="76122">MGRVPVYVCVFAKINRKSRNTDTNADANVEADAKATADIIHKHKMRILQVFLGSLLCGIVLGANILAVFPSVWKSHYLFGRRLLQELVESPGNHSVTLISPHAAQEDVDAEIPRIRELRIEGLRENWLDMGMSFEAEEMRAQSVMERFTRLIYAGTTNVDILLSDSQVRKLLTSGEKFDLLIVDLFLSDALLGLAFYYGIPTVAVSPTGANSWLNNMFGNPQSSSLDPSNFLPFTERMNTRQRILNSLMSTFERLTYNFFHLISQQSVYTNHFELLVKELPLYRDLTKNLSLALINSHPGLHYPRAYLPNMVEVGGLHLSNSNDSHLPKHLLSFMESAPSGVIYFSLGADVETAQLPQEKLAIILDVFGHLKEFHFLLKWEREEFTADQVLPENVMIADWWPQQAILHHPQVKMFVSSCGQLSVWESISGQKPILAIPILAEQEVMAKRLQRHGVSVAVGYDSIAYDSLVHGIRQLTLNSSYVEKLGQLKERLISRDSMPVGKAVRKIQLILESGGADFLKSHANTLNFWRAEGVDVLLIIAVGFFGILTIPFLAICFILRKSYHSQAAQDQPPYRTNLKVVGRVHSYGDQGSGRSTMGTESLRRTRSAQSLSARSSSSSMSSNSPTSPSTASTTPLDLTPPPPIQLLGQVPPLQLYVNQQRIYSSDRKTSQEEAERRFS</sequence>
<reference evidence="6 7" key="1">
    <citation type="journal article" date="2007" name="Nature">
        <title>Evolution of genes and genomes on the Drosophila phylogeny.</title>
        <authorList>
            <consortium name="Drosophila 12 Genomes Consortium"/>
            <person name="Clark A.G."/>
            <person name="Eisen M.B."/>
            <person name="Smith D.R."/>
            <person name="Bergman C.M."/>
            <person name="Oliver B."/>
            <person name="Markow T.A."/>
            <person name="Kaufman T.C."/>
            <person name="Kellis M."/>
            <person name="Gelbart W."/>
            <person name="Iyer V.N."/>
            <person name="Pollard D.A."/>
            <person name="Sackton T.B."/>
            <person name="Larracuente A.M."/>
            <person name="Singh N.D."/>
            <person name="Abad J.P."/>
            <person name="Abt D.N."/>
            <person name="Adryan B."/>
            <person name="Aguade M."/>
            <person name="Akashi H."/>
            <person name="Anderson W.W."/>
            <person name="Aquadro C.F."/>
            <person name="Ardell D.H."/>
            <person name="Arguello R."/>
            <person name="Artieri C.G."/>
            <person name="Barbash D.A."/>
            <person name="Barker D."/>
            <person name="Barsanti P."/>
            <person name="Batterham P."/>
            <person name="Batzoglou S."/>
            <person name="Begun D."/>
            <person name="Bhutkar A."/>
            <person name="Blanco E."/>
            <person name="Bosak S.A."/>
            <person name="Bradley R.K."/>
            <person name="Brand A.D."/>
            <person name="Brent M.R."/>
            <person name="Brooks A.N."/>
            <person name="Brown R.H."/>
            <person name="Butlin R.K."/>
            <person name="Caggese C."/>
            <person name="Calvi B.R."/>
            <person name="Bernardo de Carvalho A."/>
            <person name="Caspi A."/>
            <person name="Castrezana S."/>
            <person name="Celniker S.E."/>
            <person name="Chang J.L."/>
            <person name="Chapple C."/>
            <person name="Chatterji S."/>
            <person name="Chinwalla A."/>
            <person name="Civetta A."/>
            <person name="Clifton S.W."/>
            <person name="Comeron J.M."/>
            <person name="Costello J.C."/>
            <person name="Coyne J.A."/>
            <person name="Daub J."/>
            <person name="David R.G."/>
            <person name="Delcher A.L."/>
            <person name="Delehaunty K."/>
            <person name="Do C.B."/>
            <person name="Ebling H."/>
            <person name="Edwards K."/>
            <person name="Eickbush T."/>
            <person name="Evans J.D."/>
            <person name="Filipski A."/>
            <person name="Findeiss S."/>
            <person name="Freyhult E."/>
            <person name="Fulton L."/>
            <person name="Fulton R."/>
            <person name="Garcia A.C."/>
            <person name="Gardiner A."/>
            <person name="Garfield D.A."/>
            <person name="Garvin B.E."/>
            <person name="Gibson G."/>
            <person name="Gilbert D."/>
            <person name="Gnerre S."/>
            <person name="Godfrey J."/>
            <person name="Good R."/>
            <person name="Gotea V."/>
            <person name="Gravely B."/>
            <person name="Greenberg A.J."/>
            <person name="Griffiths-Jones S."/>
            <person name="Gross S."/>
            <person name="Guigo R."/>
            <person name="Gustafson E.A."/>
            <person name="Haerty W."/>
            <person name="Hahn M.W."/>
            <person name="Halligan D.L."/>
            <person name="Halpern A.L."/>
            <person name="Halter G.M."/>
            <person name="Han M.V."/>
            <person name="Heger A."/>
            <person name="Hillier L."/>
            <person name="Hinrichs A.S."/>
            <person name="Holmes I."/>
            <person name="Hoskins R.A."/>
            <person name="Hubisz M.J."/>
            <person name="Hultmark D."/>
            <person name="Huntley M.A."/>
            <person name="Jaffe D.B."/>
            <person name="Jagadeeshan S."/>
            <person name="Jeck W.R."/>
            <person name="Johnson J."/>
            <person name="Jones C.D."/>
            <person name="Jordan W.C."/>
            <person name="Karpen G.H."/>
            <person name="Kataoka E."/>
            <person name="Keightley P.D."/>
            <person name="Kheradpour P."/>
            <person name="Kirkness E.F."/>
            <person name="Koerich L.B."/>
            <person name="Kristiansen K."/>
            <person name="Kudrna D."/>
            <person name="Kulathinal R.J."/>
            <person name="Kumar S."/>
            <person name="Kwok R."/>
            <person name="Lander E."/>
            <person name="Langley C.H."/>
            <person name="Lapoint R."/>
            <person name="Lazzaro B.P."/>
            <person name="Lee S.J."/>
            <person name="Levesque L."/>
            <person name="Li R."/>
            <person name="Lin C.F."/>
            <person name="Lin M.F."/>
            <person name="Lindblad-Toh K."/>
            <person name="Llopart A."/>
            <person name="Long M."/>
            <person name="Low L."/>
            <person name="Lozovsky E."/>
            <person name="Lu J."/>
            <person name="Luo M."/>
            <person name="Machado C.A."/>
            <person name="Makalowski W."/>
            <person name="Marzo M."/>
            <person name="Matsuda M."/>
            <person name="Matzkin L."/>
            <person name="McAllister B."/>
            <person name="McBride C.S."/>
            <person name="McKernan B."/>
            <person name="McKernan K."/>
            <person name="Mendez-Lago M."/>
            <person name="Minx P."/>
            <person name="Mollenhauer M.U."/>
            <person name="Montooth K."/>
            <person name="Mount S.M."/>
            <person name="Mu X."/>
            <person name="Myers E."/>
            <person name="Negre B."/>
            <person name="Newfeld S."/>
            <person name="Nielsen R."/>
            <person name="Noor M.A."/>
            <person name="O'Grady P."/>
            <person name="Pachter L."/>
            <person name="Papaceit M."/>
            <person name="Parisi M.J."/>
            <person name="Parisi M."/>
            <person name="Parts L."/>
            <person name="Pedersen J.S."/>
            <person name="Pesole G."/>
            <person name="Phillippy A.M."/>
            <person name="Ponting C.P."/>
            <person name="Pop M."/>
            <person name="Porcelli D."/>
            <person name="Powell J.R."/>
            <person name="Prohaska S."/>
            <person name="Pruitt K."/>
            <person name="Puig M."/>
            <person name="Quesneville H."/>
            <person name="Ram K.R."/>
            <person name="Rand D."/>
            <person name="Rasmussen M.D."/>
            <person name="Reed L.K."/>
            <person name="Reenan R."/>
            <person name="Reily A."/>
            <person name="Remington K.A."/>
            <person name="Rieger T.T."/>
            <person name="Ritchie M.G."/>
            <person name="Robin C."/>
            <person name="Rogers Y.H."/>
            <person name="Rohde C."/>
            <person name="Rozas J."/>
            <person name="Rubenfield M.J."/>
            <person name="Ruiz A."/>
            <person name="Russo S."/>
            <person name="Salzberg S.L."/>
            <person name="Sanchez-Gracia A."/>
            <person name="Saranga D.J."/>
            <person name="Sato H."/>
            <person name="Schaeffer S.W."/>
            <person name="Schatz M.C."/>
            <person name="Schlenke T."/>
            <person name="Schwartz R."/>
            <person name="Segarra C."/>
            <person name="Singh R.S."/>
            <person name="Sirot L."/>
            <person name="Sirota M."/>
            <person name="Sisneros N.B."/>
            <person name="Smith C.D."/>
            <person name="Smith T.F."/>
            <person name="Spieth J."/>
            <person name="Stage D.E."/>
            <person name="Stark A."/>
            <person name="Stephan W."/>
            <person name="Strausberg R.L."/>
            <person name="Strempel S."/>
            <person name="Sturgill D."/>
            <person name="Sutton G."/>
            <person name="Sutton G.G."/>
            <person name="Tao W."/>
            <person name="Teichmann S."/>
            <person name="Tobari Y.N."/>
            <person name="Tomimura Y."/>
            <person name="Tsolas J.M."/>
            <person name="Valente V.L."/>
            <person name="Venter E."/>
            <person name="Venter J.C."/>
            <person name="Vicario S."/>
            <person name="Vieira F.G."/>
            <person name="Vilella A.J."/>
            <person name="Villasante A."/>
            <person name="Walenz B."/>
            <person name="Wang J."/>
            <person name="Wasserman M."/>
            <person name="Watts T."/>
            <person name="Wilson D."/>
            <person name="Wilson R.K."/>
            <person name="Wing R.A."/>
            <person name="Wolfner M.F."/>
            <person name="Wong A."/>
            <person name="Wong G.K."/>
            <person name="Wu C.I."/>
            <person name="Wu G."/>
            <person name="Yamamoto D."/>
            <person name="Yang H.P."/>
            <person name="Yang S.P."/>
            <person name="Yorke J.A."/>
            <person name="Yoshida K."/>
            <person name="Zdobnov E."/>
            <person name="Zhang P."/>
            <person name="Zhang Y."/>
            <person name="Zimin A.V."/>
            <person name="Baldwin J."/>
            <person name="Abdouelleil A."/>
            <person name="Abdulkadir J."/>
            <person name="Abebe A."/>
            <person name="Abera B."/>
            <person name="Abreu J."/>
            <person name="Acer S.C."/>
            <person name="Aftuck L."/>
            <person name="Alexander A."/>
            <person name="An P."/>
            <person name="Anderson E."/>
            <person name="Anderson S."/>
            <person name="Arachi H."/>
            <person name="Azer M."/>
            <person name="Bachantsang P."/>
            <person name="Barry A."/>
            <person name="Bayul T."/>
            <person name="Berlin A."/>
            <person name="Bessette D."/>
            <person name="Bloom T."/>
            <person name="Blye J."/>
            <person name="Boguslavskiy L."/>
            <person name="Bonnet C."/>
            <person name="Boukhgalter B."/>
            <person name="Bourzgui I."/>
            <person name="Brown A."/>
            <person name="Cahill P."/>
            <person name="Channer S."/>
            <person name="Cheshatsang Y."/>
            <person name="Chuda L."/>
            <person name="Citroen M."/>
            <person name="Collymore A."/>
            <person name="Cooke P."/>
            <person name="Costello M."/>
            <person name="D'Aco K."/>
            <person name="Daza R."/>
            <person name="De Haan G."/>
            <person name="DeGray S."/>
            <person name="DeMaso C."/>
            <person name="Dhargay N."/>
            <person name="Dooley K."/>
            <person name="Dooley E."/>
            <person name="Doricent M."/>
            <person name="Dorje P."/>
            <person name="Dorjee K."/>
            <person name="Dupes A."/>
            <person name="Elong R."/>
            <person name="Falk J."/>
            <person name="Farina A."/>
            <person name="Faro S."/>
            <person name="Ferguson D."/>
            <person name="Fisher S."/>
            <person name="Foley C.D."/>
            <person name="Franke A."/>
            <person name="Friedrich D."/>
            <person name="Gadbois L."/>
            <person name="Gearin G."/>
            <person name="Gearin C.R."/>
            <person name="Giannoukos G."/>
            <person name="Goode T."/>
            <person name="Graham J."/>
            <person name="Grandbois E."/>
            <person name="Grewal S."/>
            <person name="Gyaltsen K."/>
            <person name="Hafez N."/>
            <person name="Hagos B."/>
            <person name="Hall J."/>
            <person name="Henson C."/>
            <person name="Hollinger A."/>
            <person name="Honan T."/>
            <person name="Huard M.D."/>
            <person name="Hughes L."/>
            <person name="Hurhula B."/>
            <person name="Husby M.E."/>
            <person name="Kamat A."/>
            <person name="Kanga B."/>
            <person name="Kashin S."/>
            <person name="Khazanovich D."/>
            <person name="Kisner P."/>
            <person name="Lance K."/>
            <person name="Lara M."/>
            <person name="Lee W."/>
            <person name="Lennon N."/>
            <person name="Letendre F."/>
            <person name="LeVine R."/>
            <person name="Lipovsky A."/>
            <person name="Liu X."/>
            <person name="Liu J."/>
            <person name="Liu S."/>
            <person name="Lokyitsang T."/>
            <person name="Lokyitsang Y."/>
            <person name="Lubonja R."/>
            <person name="Lui A."/>
            <person name="MacDonald P."/>
            <person name="Magnisalis V."/>
            <person name="Maru K."/>
            <person name="Matthews C."/>
            <person name="McCusker W."/>
            <person name="McDonough S."/>
            <person name="Mehta T."/>
            <person name="Meldrim J."/>
            <person name="Meneus L."/>
            <person name="Mihai O."/>
            <person name="Mihalev A."/>
            <person name="Mihova T."/>
            <person name="Mittelman R."/>
            <person name="Mlenga V."/>
            <person name="Montmayeur A."/>
            <person name="Mulrain L."/>
            <person name="Navidi A."/>
            <person name="Naylor J."/>
            <person name="Negash T."/>
            <person name="Nguyen T."/>
            <person name="Nguyen N."/>
            <person name="Nicol R."/>
            <person name="Norbu C."/>
            <person name="Norbu N."/>
            <person name="Novod N."/>
            <person name="O'Neill B."/>
            <person name="Osman S."/>
            <person name="Markiewicz E."/>
            <person name="Oyono O.L."/>
            <person name="Patti C."/>
            <person name="Phunkhang P."/>
            <person name="Pierre F."/>
            <person name="Priest M."/>
            <person name="Raghuraman S."/>
            <person name="Rege F."/>
            <person name="Reyes R."/>
            <person name="Rise C."/>
            <person name="Rogov P."/>
            <person name="Ross K."/>
            <person name="Ryan E."/>
            <person name="Settipalli S."/>
            <person name="Shea T."/>
            <person name="Sherpa N."/>
            <person name="Shi L."/>
            <person name="Shih D."/>
            <person name="Sparrow T."/>
            <person name="Spaulding J."/>
            <person name="Stalker J."/>
            <person name="Stange-Thomann N."/>
            <person name="Stavropoulos S."/>
            <person name="Stone C."/>
            <person name="Strader C."/>
            <person name="Tesfaye S."/>
            <person name="Thomson T."/>
            <person name="Thoulutsang Y."/>
            <person name="Thoulutsang D."/>
            <person name="Topham K."/>
            <person name="Topping I."/>
            <person name="Tsamla T."/>
            <person name="Vassiliev H."/>
            <person name="Vo A."/>
            <person name="Wangchuk T."/>
            <person name="Wangdi T."/>
            <person name="Weiand M."/>
            <person name="Wilkinson J."/>
            <person name="Wilson A."/>
            <person name="Yadav S."/>
            <person name="Young G."/>
            <person name="Yu Q."/>
            <person name="Zembek L."/>
            <person name="Zhong D."/>
            <person name="Zimmer A."/>
            <person name="Zwirko Z."/>
            <person name="Jaffe D.B."/>
            <person name="Alvarez P."/>
            <person name="Brockman W."/>
            <person name="Butler J."/>
            <person name="Chin C."/>
            <person name="Gnerre S."/>
            <person name="Grabherr M."/>
            <person name="Kleber M."/>
            <person name="Mauceli E."/>
            <person name="MacCallum I."/>
        </authorList>
    </citation>
    <scope>NUCLEOTIDE SEQUENCE [LARGE SCALE GENOMIC DNA]</scope>
    <source>
        <strain evidence="7">Tai18E2 / Tucson 14021-0261.01</strain>
    </source>
</reference>
<reference evidence="6 7" key="2">
    <citation type="journal article" date="2007" name="PLoS Biol.">
        <title>Principles of genome evolution in the Drosophila melanogaster species group.</title>
        <authorList>
            <person name="Ranz J.M."/>
            <person name="Maurin D."/>
            <person name="Chan Y.S."/>
            <person name="von Grotthuss M."/>
            <person name="Hillier L.W."/>
            <person name="Roote J."/>
            <person name="Ashburner M."/>
            <person name="Bergman C.M."/>
        </authorList>
    </citation>
    <scope>NUCLEOTIDE SEQUENCE [LARGE SCALE GENOMIC DNA]</scope>
    <source>
        <strain evidence="7">Tai18E2 / Tucson 14021-0261.01</strain>
    </source>
</reference>
<keyword evidence="5" id="KW-0472">Membrane</keyword>
<keyword evidence="5" id="KW-1133">Transmembrane helix</keyword>
<dbReference type="CDD" id="cd03784">
    <property type="entry name" value="GT1_Gtf-like"/>
    <property type="match status" value="1"/>
</dbReference>
<keyword evidence="5" id="KW-0812">Transmembrane</keyword>
<dbReference type="HOGENOM" id="CLU_012949_0_2_1"/>
<feature type="region of interest" description="Disordered" evidence="4">
    <location>
        <begin position="586"/>
        <end position="652"/>
    </location>
</feature>
<feature type="transmembrane region" description="Helical" evidence="5">
    <location>
        <begin position="50"/>
        <end position="73"/>
    </location>
</feature>
<dbReference type="KEGG" id="dya:Dyak_GE22787"/>
<dbReference type="OrthoDB" id="5835829at2759"/>
<accession>B4IU88</accession>
<dbReference type="InterPro" id="IPR050271">
    <property type="entry name" value="UDP-glycosyltransferase"/>
</dbReference>
<dbReference type="Gene3D" id="3.40.50.2000">
    <property type="entry name" value="Glycogen Phosphorylase B"/>
    <property type="match status" value="1"/>
</dbReference>
<dbReference type="FunFam" id="3.40.50.2000:FF:000021">
    <property type="entry name" value="UDP-glucuronosyltransferase"/>
    <property type="match status" value="1"/>
</dbReference>
<evidence type="ECO:0000313" key="6">
    <source>
        <dbReference type="EMBL" id="EDW99951.2"/>
    </source>
</evidence>
<dbReference type="EMBL" id="CH891820">
    <property type="protein sequence ID" value="EDW99951.2"/>
    <property type="molecule type" value="Genomic_DNA"/>
</dbReference>
<protein>
    <submittedName>
        <fullName evidence="6">Uncharacterized protein</fullName>
    </submittedName>
</protein>
<evidence type="ECO:0000256" key="1">
    <source>
        <dbReference type="ARBA" id="ARBA00009995"/>
    </source>
</evidence>
<evidence type="ECO:0000256" key="5">
    <source>
        <dbReference type="SAM" id="Phobius"/>
    </source>
</evidence>
<keyword evidence="3 6" id="KW-0808">Transferase</keyword>
<comment type="similarity">
    <text evidence="1">Belongs to the UDP-glycosyltransferase family.</text>
</comment>
<evidence type="ECO:0000256" key="4">
    <source>
        <dbReference type="SAM" id="MobiDB-lite"/>
    </source>
</evidence>
<dbReference type="Pfam" id="PF00201">
    <property type="entry name" value="UDPGT"/>
    <property type="match status" value="1"/>
</dbReference>
<keyword evidence="7" id="KW-1185">Reference proteome</keyword>
<evidence type="ECO:0000313" key="7">
    <source>
        <dbReference type="Proteomes" id="UP000002282"/>
    </source>
</evidence>
<evidence type="ECO:0000256" key="2">
    <source>
        <dbReference type="ARBA" id="ARBA00022676"/>
    </source>
</evidence>
<keyword evidence="2 6" id="KW-0328">Glycosyltransferase</keyword>
<dbReference type="PANTHER" id="PTHR48043:SF159">
    <property type="entry name" value="EG:EG0003.4 PROTEIN-RELATED"/>
    <property type="match status" value="1"/>
</dbReference>
<dbReference type="AlphaFoldDB" id="B4IU88"/>
<dbReference type="SUPFAM" id="SSF53756">
    <property type="entry name" value="UDP-Glycosyltransferase/glycogen phosphorylase"/>
    <property type="match status" value="1"/>
</dbReference>
<organism evidence="6 7">
    <name type="scientific">Drosophila yakuba</name>
    <name type="common">Fruit fly</name>
    <dbReference type="NCBI Taxonomy" id="7245"/>
    <lineage>
        <taxon>Eukaryota</taxon>
        <taxon>Metazoa</taxon>
        <taxon>Ecdysozoa</taxon>
        <taxon>Arthropoda</taxon>
        <taxon>Hexapoda</taxon>
        <taxon>Insecta</taxon>
        <taxon>Pterygota</taxon>
        <taxon>Neoptera</taxon>
        <taxon>Endopterygota</taxon>
        <taxon>Diptera</taxon>
        <taxon>Brachycera</taxon>
        <taxon>Muscomorpha</taxon>
        <taxon>Ephydroidea</taxon>
        <taxon>Drosophilidae</taxon>
        <taxon>Drosophila</taxon>
        <taxon>Sophophora</taxon>
    </lineage>
</organism>
<dbReference type="GO" id="GO:0008194">
    <property type="term" value="F:UDP-glycosyltransferase activity"/>
    <property type="evidence" value="ECO:0007669"/>
    <property type="project" value="InterPro"/>
</dbReference>
<feature type="compositionally biased region" description="Low complexity" evidence="4">
    <location>
        <begin position="608"/>
        <end position="638"/>
    </location>
</feature>
<feature type="transmembrane region" description="Helical" evidence="5">
    <location>
        <begin position="537"/>
        <end position="560"/>
    </location>
</feature>
<dbReference type="InterPro" id="IPR002213">
    <property type="entry name" value="UDP_glucos_trans"/>
</dbReference>
<dbReference type="Proteomes" id="UP000002282">
    <property type="component" value="Unassembled WGS sequence"/>
</dbReference>